<keyword evidence="3" id="KW-1185">Reference proteome</keyword>
<organism evidence="2 3">
    <name type="scientific">Luteolibacter pohnpeiensis</name>
    <dbReference type="NCBI Taxonomy" id="454153"/>
    <lineage>
        <taxon>Bacteria</taxon>
        <taxon>Pseudomonadati</taxon>
        <taxon>Verrucomicrobiota</taxon>
        <taxon>Verrucomicrobiia</taxon>
        <taxon>Verrucomicrobiales</taxon>
        <taxon>Verrucomicrobiaceae</taxon>
        <taxon>Luteolibacter</taxon>
    </lineage>
</organism>
<protein>
    <recommendedName>
        <fullName evidence="4">F5/8 type C domain-containing protein</fullName>
    </recommendedName>
</protein>
<feature type="signal peptide" evidence="1">
    <location>
        <begin position="1"/>
        <end position="22"/>
    </location>
</feature>
<accession>A0A934VVN0</accession>
<gene>
    <name evidence="2" type="ORF">JIN85_08065</name>
</gene>
<dbReference type="RefSeq" id="WP_200269432.1">
    <property type="nucleotide sequence ID" value="NZ_JAENIJ010000010.1"/>
</dbReference>
<feature type="chain" id="PRO_5036783151" description="F5/8 type C domain-containing protein" evidence="1">
    <location>
        <begin position="23"/>
        <end position="451"/>
    </location>
</feature>
<evidence type="ECO:0000313" key="3">
    <source>
        <dbReference type="Proteomes" id="UP000603141"/>
    </source>
</evidence>
<reference evidence="2" key="1">
    <citation type="submission" date="2021-01" db="EMBL/GenBank/DDBJ databases">
        <title>Modified the classification status of verrucomicrobia.</title>
        <authorList>
            <person name="Feng X."/>
        </authorList>
    </citation>
    <scope>NUCLEOTIDE SEQUENCE</scope>
    <source>
        <strain evidence="2">KCTC 22041</strain>
    </source>
</reference>
<proteinExistence type="predicted"/>
<dbReference type="Proteomes" id="UP000603141">
    <property type="component" value="Unassembled WGS sequence"/>
</dbReference>
<dbReference type="AlphaFoldDB" id="A0A934VVN0"/>
<name>A0A934VVN0_9BACT</name>
<dbReference type="EMBL" id="JAENIJ010000010">
    <property type="protein sequence ID" value="MBK1882365.1"/>
    <property type="molecule type" value="Genomic_DNA"/>
</dbReference>
<comment type="caution">
    <text evidence="2">The sequence shown here is derived from an EMBL/GenBank/DDBJ whole genome shotgun (WGS) entry which is preliminary data.</text>
</comment>
<dbReference type="InterPro" id="IPR007541">
    <property type="entry name" value="Uncharacterised_BSP"/>
</dbReference>
<evidence type="ECO:0000256" key="1">
    <source>
        <dbReference type="SAM" id="SignalP"/>
    </source>
</evidence>
<sequence length="451" mass="49782">MNLRPIALLLSGAAIIATPLHAQLKVNTDYSEKDVGFKLKNVPPPAVNDAAADATIKIVAGQGNRGTGGLPVLTDGAMPTDPDEKKSSFCFSDVENGGRLVIDLGKVIAVKTVATYSWSAGSRAGQFYRLYGSDGEAKNFNAAPDRQIDPLTCGWKGIAKVDTRDKPPGQHAAEVTSPRFEGLGKFRYILLEIEQPDPYDPESNTMFNEIDVIDVKGPDIQRAAPGQKLVRTYKTDDGAYSFTVDATLAPDLLNWSEKVLMPVVKEWYPKLVDLLPSKGYTASHDITMVYKPDANVMKGTPAWAAGSELSLNADWFRGQLEGEGCGCVIHELVHVVQDYGRARQTNPNPSPTPGWVTEGTPDYIRFYIYEPKTNGAALSPDRAESVKYDGMYRISANFFNYVFSKYGTDLLQKLNTAAREGKYDDDLWLKWTEHSLDQLNDEWKKSIKRGR</sequence>
<evidence type="ECO:0000313" key="2">
    <source>
        <dbReference type="EMBL" id="MBK1882365.1"/>
    </source>
</evidence>
<evidence type="ECO:0008006" key="4">
    <source>
        <dbReference type="Google" id="ProtNLM"/>
    </source>
</evidence>
<dbReference type="Pfam" id="PF04450">
    <property type="entry name" value="BSP"/>
    <property type="match status" value="1"/>
</dbReference>
<keyword evidence="1" id="KW-0732">Signal</keyword>